<evidence type="ECO:0000256" key="8">
    <source>
        <dbReference type="RuleBase" id="RU361277"/>
    </source>
</evidence>
<evidence type="ECO:0000256" key="7">
    <source>
        <dbReference type="ARBA" id="ARBA00023027"/>
    </source>
</evidence>
<dbReference type="GO" id="GO:0008270">
    <property type="term" value="F:zinc ion binding"/>
    <property type="evidence" value="ECO:0007669"/>
    <property type="project" value="InterPro"/>
</dbReference>
<reference evidence="11 12" key="1">
    <citation type="submission" date="2016-03" db="EMBL/GenBank/DDBJ databases">
        <title>Comparative genomics of Pseudogymnoascus destructans, the fungus causing white-nose syndrome of bats.</title>
        <authorList>
            <person name="Palmer J.M."/>
            <person name="Drees K.P."/>
            <person name="Foster J.T."/>
            <person name="Lindner D.L."/>
        </authorList>
    </citation>
    <scope>NUCLEOTIDE SEQUENCE [LARGE SCALE GENOMIC DNA]</scope>
    <source>
        <strain evidence="11 12">UAMH 10579</strain>
    </source>
</reference>
<evidence type="ECO:0000256" key="2">
    <source>
        <dbReference type="ARBA" id="ARBA00004921"/>
    </source>
</evidence>
<evidence type="ECO:0000256" key="5">
    <source>
        <dbReference type="ARBA" id="ARBA00022833"/>
    </source>
</evidence>
<dbReference type="Proteomes" id="UP000091956">
    <property type="component" value="Unassembled WGS sequence"/>
</dbReference>
<dbReference type="Gene3D" id="3.90.180.10">
    <property type="entry name" value="Medium-chain alcohol dehydrogenases, catalytic domain"/>
    <property type="match status" value="1"/>
</dbReference>
<keyword evidence="4 8" id="KW-0479">Metal-binding</keyword>
<accession>A0A1B8GNQ9</accession>
<dbReference type="PROSITE" id="PS00059">
    <property type="entry name" value="ADH_ZINC"/>
    <property type="match status" value="1"/>
</dbReference>
<dbReference type="PANTHER" id="PTHR43161:SF25">
    <property type="entry name" value="ALCOHOL DEHYDROGENASE, PUTATIVE (AFU_ORTHOLOGUE AFUA_1G14390)-RELATED"/>
    <property type="match status" value="1"/>
</dbReference>
<dbReference type="Pfam" id="PF08240">
    <property type="entry name" value="ADH_N"/>
    <property type="match status" value="1"/>
</dbReference>
<dbReference type="OrthoDB" id="5363962at2759"/>
<dbReference type="GO" id="GO:0006062">
    <property type="term" value="P:sorbitol catabolic process"/>
    <property type="evidence" value="ECO:0007669"/>
    <property type="project" value="TreeGrafter"/>
</dbReference>
<dbReference type="InterPro" id="IPR002328">
    <property type="entry name" value="ADH_Zn_CS"/>
</dbReference>
<reference evidence="12" key="2">
    <citation type="journal article" date="2018" name="Nat. Commun.">
        <title>Extreme sensitivity to ultraviolet light in the fungal pathogen causing white-nose syndrome of bats.</title>
        <authorList>
            <person name="Palmer J.M."/>
            <person name="Drees K.P."/>
            <person name="Foster J.T."/>
            <person name="Lindner D.L."/>
        </authorList>
    </citation>
    <scope>NUCLEOTIDE SEQUENCE [LARGE SCALE GENOMIC DNA]</scope>
    <source>
        <strain evidence="12">UAMH 10579</strain>
    </source>
</reference>
<gene>
    <name evidence="11" type="ORF">VE01_04409</name>
</gene>
<keyword evidence="12" id="KW-1185">Reference proteome</keyword>
<dbReference type="InterPro" id="IPR045306">
    <property type="entry name" value="SDH-like"/>
</dbReference>
<sequence>MSTEARTIQASCLHGVRDLRTEQRFLEPPLPSELQIAIRSTGICGSDQHYYNHFANGDILVREPLSLGHESSGIVTSIGSDVPLGKFAVGDRVALEVGKPCEECGLCKEGRYNICPKMSFRSSAKSFPHFQGTLQEAINAPAKWCHRLPPSVSTEEGALVEPLSVAIHGIRRAALTPGATTLVIGAGAVGLLTAAMLRVTGSSKIVICDIEGRRVNFATANEFADLGFVVPMRRGSTIEENLEIARETAALAVGAVREGEGFAGFDAVFECTGVEACMQTAIYASRPGGKVIMIGMGTPVQTLPMSAAALREVDLIGVFRYASTYPYGISVLAGENKDAGRSLPDISKLITHRFLGLDSIPEAFKMAGRGVDKKGDLVLKVVVNI</sequence>
<evidence type="ECO:0000256" key="3">
    <source>
        <dbReference type="ARBA" id="ARBA00008072"/>
    </source>
</evidence>
<evidence type="ECO:0000256" key="4">
    <source>
        <dbReference type="ARBA" id="ARBA00022723"/>
    </source>
</evidence>
<comment type="cofactor">
    <cofactor evidence="1 8">
        <name>Zn(2+)</name>
        <dbReference type="ChEBI" id="CHEBI:29105"/>
    </cofactor>
</comment>
<evidence type="ECO:0000313" key="12">
    <source>
        <dbReference type="Proteomes" id="UP000091956"/>
    </source>
</evidence>
<dbReference type="GeneID" id="28837795"/>
<dbReference type="InterPro" id="IPR011032">
    <property type="entry name" value="GroES-like_sf"/>
</dbReference>
<dbReference type="SUPFAM" id="SSF50129">
    <property type="entry name" value="GroES-like"/>
    <property type="match status" value="1"/>
</dbReference>
<keyword evidence="5 8" id="KW-0862">Zinc</keyword>
<dbReference type="Pfam" id="PF00107">
    <property type="entry name" value="ADH_zinc_N"/>
    <property type="match status" value="1"/>
</dbReference>
<dbReference type="PANTHER" id="PTHR43161">
    <property type="entry name" value="SORBITOL DEHYDROGENASE"/>
    <property type="match status" value="1"/>
</dbReference>
<dbReference type="Gene3D" id="3.40.50.720">
    <property type="entry name" value="NAD(P)-binding Rossmann-like Domain"/>
    <property type="match status" value="1"/>
</dbReference>
<dbReference type="InterPro" id="IPR013149">
    <property type="entry name" value="ADH-like_C"/>
</dbReference>
<protein>
    <recommendedName>
        <fullName evidence="13">Enoyl reductase (ER) domain-containing protein</fullName>
    </recommendedName>
</protein>
<evidence type="ECO:0000259" key="9">
    <source>
        <dbReference type="Pfam" id="PF00107"/>
    </source>
</evidence>
<dbReference type="CDD" id="cd05285">
    <property type="entry name" value="sorbitol_DH"/>
    <property type="match status" value="1"/>
</dbReference>
<keyword evidence="6" id="KW-0560">Oxidoreductase</keyword>
<evidence type="ECO:0000256" key="1">
    <source>
        <dbReference type="ARBA" id="ARBA00001947"/>
    </source>
</evidence>
<dbReference type="RefSeq" id="XP_018131190.1">
    <property type="nucleotide sequence ID" value="XM_018273883.2"/>
</dbReference>
<dbReference type="GO" id="GO:0003939">
    <property type="term" value="F:L-iditol 2-dehydrogenase (NAD+) activity"/>
    <property type="evidence" value="ECO:0007669"/>
    <property type="project" value="TreeGrafter"/>
</dbReference>
<dbReference type="InterPro" id="IPR036291">
    <property type="entry name" value="NAD(P)-bd_dom_sf"/>
</dbReference>
<dbReference type="SUPFAM" id="SSF51735">
    <property type="entry name" value="NAD(P)-binding Rossmann-fold domains"/>
    <property type="match status" value="1"/>
</dbReference>
<dbReference type="EMBL" id="KV460222">
    <property type="protein sequence ID" value="OBT97457.1"/>
    <property type="molecule type" value="Genomic_DNA"/>
</dbReference>
<evidence type="ECO:0000256" key="6">
    <source>
        <dbReference type="ARBA" id="ARBA00023002"/>
    </source>
</evidence>
<evidence type="ECO:0000259" key="10">
    <source>
        <dbReference type="Pfam" id="PF08240"/>
    </source>
</evidence>
<organism evidence="11 12">
    <name type="scientific">Pseudogymnoascus verrucosus</name>
    <dbReference type="NCBI Taxonomy" id="342668"/>
    <lineage>
        <taxon>Eukaryota</taxon>
        <taxon>Fungi</taxon>
        <taxon>Dikarya</taxon>
        <taxon>Ascomycota</taxon>
        <taxon>Pezizomycotina</taxon>
        <taxon>Leotiomycetes</taxon>
        <taxon>Thelebolales</taxon>
        <taxon>Thelebolaceae</taxon>
        <taxon>Pseudogymnoascus</taxon>
    </lineage>
</organism>
<feature type="domain" description="Alcohol dehydrogenase-like C-terminal" evidence="9">
    <location>
        <begin position="188"/>
        <end position="329"/>
    </location>
</feature>
<evidence type="ECO:0000313" key="11">
    <source>
        <dbReference type="EMBL" id="OBT97457.1"/>
    </source>
</evidence>
<dbReference type="InterPro" id="IPR013154">
    <property type="entry name" value="ADH-like_N"/>
</dbReference>
<dbReference type="AlphaFoldDB" id="A0A1B8GNQ9"/>
<keyword evidence="7" id="KW-0520">NAD</keyword>
<proteinExistence type="inferred from homology"/>
<comment type="pathway">
    <text evidence="2">Carbohydrate degradation.</text>
</comment>
<dbReference type="STRING" id="342668.A0A1B8GNQ9"/>
<comment type="similarity">
    <text evidence="3 8">Belongs to the zinc-containing alcohol dehydrogenase family.</text>
</comment>
<evidence type="ECO:0008006" key="13">
    <source>
        <dbReference type="Google" id="ProtNLM"/>
    </source>
</evidence>
<name>A0A1B8GNQ9_9PEZI</name>
<feature type="domain" description="Alcohol dehydrogenase-like N-terminal" evidence="10">
    <location>
        <begin position="31"/>
        <end position="149"/>
    </location>
</feature>